<dbReference type="Pfam" id="PF00583">
    <property type="entry name" value="Acetyltransf_1"/>
    <property type="match status" value="1"/>
</dbReference>
<organism evidence="2 3">
    <name type="scientific">Dictyobacter vulcani</name>
    <dbReference type="NCBI Taxonomy" id="2607529"/>
    <lineage>
        <taxon>Bacteria</taxon>
        <taxon>Bacillati</taxon>
        <taxon>Chloroflexota</taxon>
        <taxon>Ktedonobacteria</taxon>
        <taxon>Ktedonobacterales</taxon>
        <taxon>Dictyobacteraceae</taxon>
        <taxon>Dictyobacter</taxon>
    </lineage>
</organism>
<sequence>MNSQQILVTSVTDARISAIIDLVWAQGQRWHQLDSRLNAISSKEQIASMIQHHRSQEQLPLVAVDTQNRVRAYVHPAIWQLDPEDGLRAFFSDRNGLARYLTLPDPDDADAFLVVSTLFAELTQRRNGQRIRGEIVYWPSCDLWLDKLLHKQGYLLDSELAYQRFPIKISEPPHSYSGTNMQSRLACRDDEDVLAALFTEELVFHEPYTPFVHMNPAVEQAFRDRLSLLWAGKSLEEGAPLVVVIELDGRVVAMSESDLYIVNEDEKDASYLLPAGRYCHINNMGVCQELRGQGIGHMLVKATVDLFEPMNLDGSILWFNPDNPLSSRFWPRLGFQPLWRTYQRHYANRSNPLF</sequence>
<dbReference type="AlphaFoldDB" id="A0A5J4KR82"/>
<dbReference type="Gene3D" id="3.40.630.30">
    <property type="match status" value="1"/>
</dbReference>
<dbReference type="RefSeq" id="WP_151759764.1">
    <property type="nucleotide sequence ID" value="NZ_BKZW01000006.1"/>
</dbReference>
<dbReference type="PROSITE" id="PS51186">
    <property type="entry name" value="GNAT"/>
    <property type="match status" value="1"/>
</dbReference>
<evidence type="ECO:0000313" key="3">
    <source>
        <dbReference type="Proteomes" id="UP000326912"/>
    </source>
</evidence>
<dbReference type="SUPFAM" id="SSF55729">
    <property type="entry name" value="Acyl-CoA N-acyltransferases (Nat)"/>
    <property type="match status" value="1"/>
</dbReference>
<gene>
    <name evidence="2" type="ORF">KDW_63800</name>
</gene>
<evidence type="ECO:0000259" key="1">
    <source>
        <dbReference type="PROSITE" id="PS51186"/>
    </source>
</evidence>
<keyword evidence="3" id="KW-1185">Reference proteome</keyword>
<dbReference type="InterPro" id="IPR000182">
    <property type="entry name" value="GNAT_dom"/>
</dbReference>
<dbReference type="CDD" id="cd04301">
    <property type="entry name" value="NAT_SF"/>
    <property type="match status" value="1"/>
</dbReference>
<accession>A0A5J4KR82</accession>
<dbReference type="GO" id="GO:0016747">
    <property type="term" value="F:acyltransferase activity, transferring groups other than amino-acyl groups"/>
    <property type="evidence" value="ECO:0007669"/>
    <property type="project" value="InterPro"/>
</dbReference>
<proteinExistence type="predicted"/>
<name>A0A5J4KR82_9CHLR</name>
<dbReference type="InterPro" id="IPR016181">
    <property type="entry name" value="Acyl_CoA_acyltransferase"/>
</dbReference>
<comment type="caution">
    <text evidence="2">The sequence shown here is derived from an EMBL/GenBank/DDBJ whole genome shotgun (WGS) entry which is preliminary data.</text>
</comment>
<reference evidence="2 3" key="1">
    <citation type="submission" date="2019-10" db="EMBL/GenBank/DDBJ databases">
        <title>Dictyobacter vulcani sp. nov., within the class Ktedonobacteria, isolated from soil of volcanic Mt. Zao.</title>
        <authorList>
            <person name="Zheng Y."/>
            <person name="Wang C.M."/>
            <person name="Sakai Y."/>
            <person name="Abe K."/>
            <person name="Yokota A."/>
            <person name="Yabe S."/>
        </authorList>
    </citation>
    <scope>NUCLEOTIDE SEQUENCE [LARGE SCALE GENOMIC DNA]</scope>
    <source>
        <strain evidence="2 3">W12</strain>
    </source>
</reference>
<evidence type="ECO:0000313" key="2">
    <source>
        <dbReference type="EMBL" id="GER92218.1"/>
    </source>
</evidence>
<dbReference type="Proteomes" id="UP000326912">
    <property type="component" value="Unassembled WGS sequence"/>
</dbReference>
<dbReference type="EMBL" id="BKZW01000006">
    <property type="protein sequence ID" value="GER92218.1"/>
    <property type="molecule type" value="Genomic_DNA"/>
</dbReference>
<protein>
    <recommendedName>
        <fullName evidence="1">N-acetyltransferase domain-containing protein</fullName>
    </recommendedName>
</protein>
<feature type="domain" description="N-acetyltransferase" evidence="1">
    <location>
        <begin position="203"/>
        <end position="352"/>
    </location>
</feature>